<keyword evidence="2" id="KW-1185">Reference proteome</keyword>
<gene>
    <name evidence="1" type="ORF">N7458_000720</name>
</gene>
<dbReference type="GeneID" id="81594357"/>
<dbReference type="AlphaFoldDB" id="A0AAD6CGF7"/>
<evidence type="ECO:0000313" key="2">
    <source>
        <dbReference type="Proteomes" id="UP001213681"/>
    </source>
</evidence>
<proteinExistence type="predicted"/>
<reference evidence="1" key="1">
    <citation type="submission" date="2022-12" db="EMBL/GenBank/DDBJ databases">
        <authorList>
            <person name="Petersen C."/>
        </authorList>
    </citation>
    <scope>NUCLEOTIDE SEQUENCE</scope>
    <source>
        <strain evidence="1">IBT 16125</strain>
    </source>
</reference>
<dbReference type="RefSeq" id="XP_056771881.1">
    <property type="nucleotide sequence ID" value="XM_056904114.1"/>
</dbReference>
<accession>A0AAD6CGF7</accession>
<dbReference type="Pfam" id="PF14433">
    <property type="entry name" value="SUKH-3"/>
    <property type="match status" value="1"/>
</dbReference>
<comment type="caution">
    <text evidence="1">The sequence shown here is derived from an EMBL/GenBank/DDBJ whole genome shotgun (WGS) entry which is preliminary data.</text>
</comment>
<dbReference type="Proteomes" id="UP001213681">
    <property type="component" value="Unassembled WGS sequence"/>
</dbReference>
<sequence length="157" mass="17470">MAEYTAETEHALREAGWTPRRKVGTSDMRHQLEQWGFTMSETAERFLSEFSGLVFPYNGPGITRARERIEFNPLLIGGEDDRCAVWSEDIGEILTPIGELARQWDLAISESGEIFTVADTLDSFGSGEEALENLILGVMPRDISLKIVDEAESSKTG</sequence>
<evidence type="ECO:0000313" key="1">
    <source>
        <dbReference type="EMBL" id="KAJ5465034.1"/>
    </source>
</evidence>
<name>A0AAD6CGF7_9EURO</name>
<organism evidence="1 2">
    <name type="scientific">Penicillium daleae</name>
    <dbReference type="NCBI Taxonomy" id="63821"/>
    <lineage>
        <taxon>Eukaryota</taxon>
        <taxon>Fungi</taxon>
        <taxon>Dikarya</taxon>
        <taxon>Ascomycota</taxon>
        <taxon>Pezizomycotina</taxon>
        <taxon>Eurotiomycetes</taxon>
        <taxon>Eurotiomycetidae</taxon>
        <taxon>Eurotiales</taxon>
        <taxon>Aspergillaceae</taxon>
        <taxon>Penicillium</taxon>
    </lineage>
</organism>
<dbReference type="EMBL" id="JAPVEA010000001">
    <property type="protein sequence ID" value="KAJ5465034.1"/>
    <property type="molecule type" value="Genomic_DNA"/>
</dbReference>
<reference evidence="1" key="2">
    <citation type="journal article" date="2023" name="IMA Fungus">
        <title>Comparative genomic study of the Penicillium genus elucidates a diverse pangenome and 15 lateral gene transfer events.</title>
        <authorList>
            <person name="Petersen C."/>
            <person name="Sorensen T."/>
            <person name="Nielsen M.R."/>
            <person name="Sondergaard T.E."/>
            <person name="Sorensen J.L."/>
            <person name="Fitzpatrick D.A."/>
            <person name="Frisvad J.C."/>
            <person name="Nielsen K.L."/>
        </authorList>
    </citation>
    <scope>NUCLEOTIDE SEQUENCE</scope>
    <source>
        <strain evidence="1">IBT 16125</strain>
    </source>
</reference>
<dbReference type="InterPro" id="IPR025850">
    <property type="entry name" value="SUKH-3"/>
</dbReference>
<protein>
    <submittedName>
        <fullName evidence="1">SUKH-3 immunity protein</fullName>
    </submittedName>
</protein>